<name>A0A6C0IHM6_9ZZZZ</name>
<reference evidence="2" key="1">
    <citation type="journal article" date="2020" name="Nature">
        <title>Giant virus diversity and host interactions through global metagenomics.</title>
        <authorList>
            <person name="Schulz F."/>
            <person name="Roux S."/>
            <person name="Paez-Espino D."/>
            <person name="Jungbluth S."/>
            <person name="Walsh D.A."/>
            <person name="Denef V.J."/>
            <person name="McMahon K.D."/>
            <person name="Konstantinidis K.T."/>
            <person name="Eloe-Fadrosh E.A."/>
            <person name="Kyrpides N.C."/>
            <person name="Woyke T."/>
        </authorList>
    </citation>
    <scope>NUCLEOTIDE SEQUENCE</scope>
    <source>
        <strain evidence="2">GVMAG-M-3300023184-89</strain>
    </source>
</reference>
<protein>
    <submittedName>
        <fullName evidence="2">Uncharacterized protein</fullName>
    </submittedName>
</protein>
<feature type="region of interest" description="Disordered" evidence="1">
    <location>
        <begin position="212"/>
        <end position="263"/>
    </location>
</feature>
<feature type="compositionally biased region" description="Basic residues" evidence="1">
    <location>
        <begin position="234"/>
        <end position="263"/>
    </location>
</feature>
<feature type="region of interest" description="Disordered" evidence="1">
    <location>
        <begin position="163"/>
        <end position="196"/>
    </location>
</feature>
<dbReference type="EMBL" id="MN740193">
    <property type="protein sequence ID" value="QHT92708.1"/>
    <property type="molecule type" value="Genomic_DNA"/>
</dbReference>
<organism evidence="2">
    <name type="scientific">viral metagenome</name>
    <dbReference type="NCBI Taxonomy" id="1070528"/>
    <lineage>
        <taxon>unclassified sequences</taxon>
        <taxon>metagenomes</taxon>
        <taxon>organismal metagenomes</taxon>
    </lineage>
</organism>
<dbReference type="AlphaFoldDB" id="A0A6C0IHM6"/>
<accession>A0A6C0IHM6</accession>
<evidence type="ECO:0000256" key="1">
    <source>
        <dbReference type="SAM" id="MobiDB-lite"/>
    </source>
</evidence>
<proteinExistence type="predicted"/>
<sequence>MRVKQRSKKRKGGGFFDFLNSEEFNAYTIKQQSIDKEIKEICDAWKINYNANDNLLSSQNDYLAVPKLQAANDMNSWKLIKPLLKQKKEYKNNFMKLLDKNGKDWKKINDMDDIMQEDEDTLFVSLPARIAGLENNINKSNSLIDLVYLIKWRAEERERIDTSYKSAHPEEWAEEEERKRQQTEENKIKHREWTEQMDIRMANAPPYVPPLAQPIENYYDSPGTNENYYSGGGRKYKKRKNKKTKRRTKKRRISRKHYKTRRH</sequence>
<evidence type="ECO:0000313" key="2">
    <source>
        <dbReference type="EMBL" id="QHT92708.1"/>
    </source>
</evidence>